<evidence type="ECO:0000313" key="3">
    <source>
        <dbReference type="Proteomes" id="UP000326354"/>
    </source>
</evidence>
<dbReference type="Proteomes" id="UP000326354">
    <property type="component" value="Chromosome"/>
</dbReference>
<dbReference type="RefSeq" id="WP_151967022.1">
    <property type="nucleotide sequence ID" value="NZ_AP019860.1"/>
</dbReference>
<evidence type="ECO:0000313" key="2">
    <source>
        <dbReference type="EMBL" id="BBM82792.1"/>
    </source>
</evidence>
<dbReference type="Pfam" id="PF12705">
    <property type="entry name" value="PDDEXK_1"/>
    <property type="match status" value="1"/>
</dbReference>
<dbReference type="OrthoDB" id="5487982at2"/>
<protein>
    <recommendedName>
        <fullName evidence="1">PD-(D/E)XK endonuclease-like domain-containing protein</fullName>
    </recommendedName>
</protein>
<reference evidence="2 3" key="1">
    <citation type="submission" date="2019-08" db="EMBL/GenBank/DDBJ databases">
        <title>Complete genome sequence of Candidatus Uab amorphum.</title>
        <authorList>
            <person name="Shiratori T."/>
            <person name="Suzuki S."/>
            <person name="Kakizawa Y."/>
            <person name="Ishida K."/>
        </authorList>
    </citation>
    <scope>NUCLEOTIDE SEQUENCE [LARGE SCALE GENOMIC DNA]</scope>
    <source>
        <strain evidence="2 3">SRT547</strain>
    </source>
</reference>
<dbReference type="InterPro" id="IPR011604">
    <property type="entry name" value="PDDEXK-like_dom_sf"/>
</dbReference>
<dbReference type="EMBL" id="AP019860">
    <property type="protein sequence ID" value="BBM82792.1"/>
    <property type="molecule type" value="Genomic_DNA"/>
</dbReference>
<evidence type="ECO:0000259" key="1">
    <source>
        <dbReference type="Pfam" id="PF12705"/>
    </source>
</evidence>
<organism evidence="2 3">
    <name type="scientific">Uabimicrobium amorphum</name>
    <dbReference type="NCBI Taxonomy" id="2596890"/>
    <lineage>
        <taxon>Bacteria</taxon>
        <taxon>Pseudomonadati</taxon>
        <taxon>Planctomycetota</taxon>
        <taxon>Candidatus Uabimicrobiia</taxon>
        <taxon>Candidatus Uabimicrobiales</taxon>
        <taxon>Candidatus Uabimicrobiaceae</taxon>
        <taxon>Candidatus Uabimicrobium</taxon>
    </lineage>
</organism>
<keyword evidence="3" id="KW-1185">Reference proteome</keyword>
<accession>A0A5S9IK08</accession>
<dbReference type="KEGG" id="uam:UABAM_01135"/>
<dbReference type="AlphaFoldDB" id="A0A5S9IK08"/>
<name>A0A5S9IK08_UABAM</name>
<proteinExistence type="predicted"/>
<feature type="domain" description="PD-(D/E)XK endonuclease-like" evidence="1">
    <location>
        <begin position="660"/>
        <end position="901"/>
    </location>
</feature>
<gene>
    <name evidence="2" type="ORF">UABAM_01135</name>
</gene>
<sequence length="928" mass="109835">MKKLILGSYRCIENSLFKLLQGRQYSNALSPVAIIAESTSLKNHLQNYIVTNLGNITNIYLFTLSEFIERSLLASRENFLPQHLQSIVVEEVLQDLPPQNYFAQINPQTIAKTIAESIVFFQQMQINLQEFTVLSQRENHSKWQDFIVIFNRYREFLHKHNFVDFEQGLLCDTRYFLSFSAICLYGFYEHNPCEYKWRMTLQQHPQVFCYTPFRSLPYYEYAQPLIDWHYEQGFEVFQAQNIEQNSLTHNFFSRDTQNISITTFKNELHELYNIPQTREISMMNFAIPEDEKYRNGIHNTLCDLQCSLRQSLAPNHCSMDVIILQIFIDNFSTHALCNLFFHPHFNYENFSHHTSDNLFILWEKFAEDFSLDNLQDKTSPEELLFRNVIEYLVEVEKQLRKQNSYKDYMAILSQVVHRLTLQDIQMYKKQIAAKINFLSVNHKNAKKILDCCPEQSAPENGKIDLWQNFIGRDSKFLAVLGASASYFSSVKTPNTIFNDDILSPLNCVVPNKVNKEKLLLCLLFDSAQEIIFSYPRQDFIFGKEQQPCSLLHLIIKFEQGEFYEIHRSQFLYNFPKCKLHTIIEYDLSLHDRAVTQNDRGALMVLYAAYPEWKLLMDSLCNKWQKDVFTEYEGVLSDDALQEILQRVLPSKMSEVAANFIEAYARCPYQFFLEHVLQVIPNYPKDVFIKDWQKKRLLLKSIRKIKNKNNIRSVIEQCIAEDFKDHECKYPMIFEIEKIRMMNTIEKYVYHSLSENVIDHDFFVSYRDQDTIPITIDADHTIRFTGKIDQVNTTSHGHHGIQYHLKNTHQYKNNCFYGGTQLQLATELMALQQRYDPTHVEHRFIQETGDYKPVFFTYDKWQDTYDKLQKICYLVCRGIESGFFAAAPEDQKCRKCNYSDICGPYRYILFNMKRNDSRLQFYQELKEID</sequence>
<dbReference type="Gene3D" id="3.90.320.10">
    <property type="match status" value="1"/>
</dbReference>
<dbReference type="InterPro" id="IPR038726">
    <property type="entry name" value="PDDEXK_AddAB-type"/>
</dbReference>